<evidence type="ECO:0000256" key="10">
    <source>
        <dbReference type="SAM" id="Phobius"/>
    </source>
</evidence>
<comment type="function">
    <text evidence="8">Essential component of the signal peptidase complex (SPC) which catalyzes the cleavage of N-terminal signal sequences from nascent proteins as they are translocated into the lumen of the endoplasmic reticulum. Essential for the SPC catalytic activity, possibly by stabilizing and positioning the active center of the complex close to the lumenal surface. Essential for viability.</text>
</comment>
<dbReference type="GO" id="GO:0045047">
    <property type="term" value="P:protein targeting to ER"/>
    <property type="evidence" value="ECO:0007669"/>
    <property type="project" value="TreeGrafter"/>
</dbReference>
<feature type="transmembrane region" description="Helical" evidence="10">
    <location>
        <begin position="12"/>
        <end position="33"/>
    </location>
</feature>
<keyword evidence="4 9" id="KW-0256">Endoplasmic reticulum</keyword>
<dbReference type="Pfam" id="PF04573">
    <property type="entry name" value="SPC22"/>
    <property type="match status" value="1"/>
</dbReference>
<keyword evidence="7 9" id="KW-0472">Membrane</keyword>
<evidence type="ECO:0000256" key="3">
    <source>
        <dbReference type="ARBA" id="ARBA00022692"/>
    </source>
</evidence>
<keyword evidence="12" id="KW-1185">Reference proteome</keyword>
<evidence type="ECO:0000256" key="7">
    <source>
        <dbReference type="ARBA" id="ARBA00023136"/>
    </source>
</evidence>
<comment type="subcellular location">
    <subcellularLocation>
        <location evidence="1">Endoplasmic reticulum membrane</location>
        <topology evidence="1">Single-pass type II membrane protein</topology>
    </subcellularLocation>
</comment>
<proteinExistence type="inferred from homology"/>
<evidence type="ECO:0000256" key="5">
    <source>
        <dbReference type="ARBA" id="ARBA00022968"/>
    </source>
</evidence>
<evidence type="ECO:0000256" key="4">
    <source>
        <dbReference type="ARBA" id="ARBA00022824"/>
    </source>
</evidence>
<keyword evidence="6 10" id="KW-1133">Transmembrane helix</keyword>
<dbReference type="GO" id="GO:0005787">
    <property type="term" value="C:signal peptidase complex"/>
    <property type="evidence" value="ECO:0007669"/>
    <property type="project" value="UniProtKB-UniRule"/>
</dbReference>
<organism evidence="11 12">
    <name type="scientific">Ascobolus immersus RN42</name>
    <dbReference type="NCBI Taxonomy" id="1160509"/>
    <lineage>
        <taxon>Eukaryota</taxon>
        <taxon>Fungi</taxon>
        <taxon>Dikarya</taxon>
        <taxon>Ascomycota</taxon>
        <taxon>Pezizomycotina</taxon>
        <taxon>Pezizomycetes</taxon>
        <taxon>Pezizales</taxon>
        <taxon>Ascobolaceae</taxon>
        <taxon>Ascobolus</taxon>
    </lineage>
</organism>
<reference evidence="11 12" key="1">
    <citation type="journal article" date="2018" name="Nat. Ecol. Evol.">
        <title>Pezizomycetes genomes reveal the molecular basis of ectomycorrhizal truffle lifestyle.</title>
        <authorList>
            <person name="Murat C."/>
            <person name="Payen T."/>
            <person name="Noel B."/>
            <person name="Kuo A."/>
            <person name="Morin E."/>
            <person name="Chen J."/>
            <person name="Kohler A."/>
            <person name="Krizsan K."/>
            <person name="Balestrini R."/>
            <person name="Da Silva C."/>
            <person name="Montanini B."/>
            <person name="Hainaut M."/>
            <person name="Levati E."/>
            <person name="Barry K.W."/>
            <person name="Belfiori B."/>
            <person name="Cichocki N."/>
            <person name="Clum A."/>
            <person name="Dockter R.B."/>
            <person name="Fauchery L."/>
            <person name="Guy J."/>
            <person name="Iotti M."/>
            <person name="Le Tacon F."/>
            <person name="Lindquist E.A."/>
            <person name="Lipzen A."/>
            <person name="Malagnac F."/>
            <person name="Mello A."/>
            <person name="Molinier V."/>
            <person name="Miyauchi S."/>
            <person name="Poulain J."/>
            <person name="Riccioni C."/>
            <person name="Rubini A."/>
            <person name="Sitrit Y."/>
            <person name="Splivallo R."/>
            <person name="Traeger S."/>
            <person name="Wang M."/>
            <person name="Zifcakova L."/>
            <person name="Wipf D."/>
            <person name="Zambonelli A."/>
            <person name="Paolocci F."/>
            <person name="Nowrousian M."/>
            <person name="Ottonello S."/>
            <person name="Baldrian P."/>
            <person name="Spatafora J.W."/>
            <person name="Henrissat B."/>
            <person name="Nagy L.G."/>
            <person name="Aury J.M."/>
            <person name="Wincker P."/>
            <person name="Grigoriev I.V."/>
            <person name="Bonfante P."/>
            <person name="Martin F.M."/>
        </authorList>
    </citation>
    <scope>NUCLEOTIDE SEQUENCE [LARGE SCALE GENOMIC DNA]</scope>
    <source>
        <strain evidence="11 12">RN42</strain>
    </source>
</reference>
<evidence type="ECO:0000256" key="8">
    <source>
        <dbReference type="ARBA" id="ARBA00045670"/>
    </source>
</evidence>
<evidence type="ECO:0000256" key="2">
    <source>
        <dbReference type="ARBA" id="ARBA00009289"/>
    </source>
</evidence>
<evidence type="ECO:0000256" key="1">
    <source>
        <dbReference type="ARBA" id="ARBA00004648"/>
    </source>
</evidence>
<dbReference type="GO" id="GO:0006465">
    <property type="term" value="P:signal peptide processing"/>
    <property type="evidence" value="ECO:0007669"/>
    <property type="project" value="UniProtKB-UniRule"/>
</dbReference>
<keyword evidence="3 10" id="KW-0812">Transmembrane</keyword>
<sequence length="206" mass="23031">MHSTSARFQNVFSFFTTVAFTVAGLVALSSFFFPTDTVATGSIRNVQIAQGRQNQYGTLGRRQEFAHIKFDLHTDLSPLFHYNTKQVFLYLTTTYPGDGNKYSNNTVTIWDKIIPNNPKSKTKLALKNQRAKYPFNDIIGKFSDRKAELRLEYNVQPHVGALVWGTVKDADTGSEVLTDFVLEDSAKARKAKKAKAEAAKAAKNAQ</sequence>
<gene>
    <name evidence="11" type="ORF">BJ508DRAFT_203353</name>
</gene>
<dbReference type="EMBL" id="ML119647">
    <property type="protein sequence ID" value="RPA87129.1"/>
    <property type="molecule type" value="Genomic_DNA"/>
</dbReference>
<dbReference type="PIRSF" id="PIRSF016089">
    <property type="entry name" value="SPC22"/>
    <property type="match status" value="1"/>
</dbReference>
<name>A0A3N4IMM2_ASCIM</name>
<evidence type="ECO:0000256" key="9">
    <source>
        <dbReference type="PIRNR" id="PIRNR016089"/>
    </source>
</evidence>
<dbReference type="Proteomes" id="UP000275078">
    <property type="component" value="Unassembled WGS sequence"/>
</dbReference>
<evidence type="ECO:0000313" key="12">
    <source>
        <dbReference type="Proteomes" id="UP000275078"/>
    </source>
</evidence>
<protein>
    <recommendedName>
        <fullName evidence="9">Signal peptidase subunit 3</fullName>
    </recommendedName>
</protein>
<dbReference type="PANTHER" id="PTHR12804:SF0">
    <property type="entry name" value="SIGNAL PEPTIDASE COMPLEX SUBUNIT 3"/>
    <property type="match status" value="1"/>
</dbReference>
<dbReference type="InterPro" id="IPR007653">
    <property type="entry name" value="SPC3"/>
</dbReference>
<evidence type="ECO:0000313" key="11">
    <source>
        <dbReference type="EMBL" id="RPA87129.1"/>
    </source>
</evidence>
<dbReference type="OrthoDB" id="10261524at2759"/>
<evidence type="ECO:0000256" key="6">
    <source>
        <dbReference type="ARBA" id="ARBA00022989"/>
    </source>
</evidence>
<dbReference type="AlphaFoldDB" id="A0A3N4IMM2"/>
<accession>A0A3N4IMM2</accession>
<comment type="similarity">
    <text evidence="2 9">Belongs to the SPCS3 family.</text>
</comment>
<keyword evidence="5" id="KW-0735">Signal-anchor</keyword>
<dbReference type="STRING" id="1160509.A0A3N4IMM2"/>
<dbReference type="PANTHER" id="PTHR12804">
    <property type="entry name" value="MICROSOMAL SIGNAL PEPTIDASE 23 KD SUBUNIT SPC22/23"/>
    <property type="match status" value="1"/>
</dbReference>